<comment type="caution">
    <text evidence="1">The sequence shown here is derived from an EMBL/GenBank/DDBJ whole genome shotgun (WGS) entry which is preliminary data.</text>
</comment>
<gene>
    <name evidence="1" type="ORF">Tci_468403</name>
</gene>
<dbReference type="InterPro" id="IPR021109">
    <property type="entry name" value="Peptidase_aspartic_dom_sf"/>
</dbReference>
<dbReference type="AlphaFoldDB" id="A0A699HYH7"/>
<dbReference type="EMBL" id="BKCJ010226960">
    <property type="protein sequence ID" value="GEY96429.1"/>
    <property type="molecule type" value="Genomic_DNA"/>
</dbReference>
<organism evidence="1">
    <name type="scientific">Tanacetum cinerariifolium</name>
    <name type="common">Dalmatian daisy</name>
    <name type="synonym">Chrysanthemum cinerariifolium</name>
    <dbReference type="NCBI Taxonomy" id="118510"/>
    <lineage>
        <taxon>Eukaryota</taxon>
        <taxon>Viridiplantae</taxon>
        <taxon>Streptophyta</taxon>
        <taxon>Embryophyta</taxon>
        <taxon>Tracheophyta</taxon>
        <taxon>Spermatophyta</taxon>
        <taxon>Magnoliopsida</taxon>
        <taxon>eudicotyledons</taxon>
        <taxon>Gunneridae</taxon>
        <taxon>Pentapetalae</taxon>
        <taxon>asterids</taxon>
        <taxon>campanulids</taxon>
        <taxon>Asterales</taxon>
        <taxon>Asteraceae</taxon>
        <taxon>Asteroideae</taxon>
        <taxon>Anthemideae</taxon>
        <taxon>Anthemidinae</taxon>
        <taxon>Tanacetum</taxon>
    </lineage>
</organism>
<dbReference type="Gene3D" id="2.40.70.10">
    <property type="entry name" value="Acid Proteases"/>
    <property type="match status" value="1"/>
</dbReference>
<name>A0A699HYH7_TANCI</name>
<sequence length="610" mass="69367">MDQKLKGCVKSAENKRMLENNPRDNRGLQLVFNRQNVVGNNERKRYVGSLPYCNKCMLHHEGPCTVRCGNCKRVGHQTRDLQLLLQTLREPLLGISRTGNKTRSNEATAKAYAIKGGANPDSNVVTGTFLLNICYASMVFDLRADRSFVSSTFSALLDVAPSTLDTSHPFDIDLMPVELGSFNVIIGMDWMAKNDAVIVYDEKVIHIPYGDEVLINQSDNIDSRIKSKLNIISCTRNQKYIEKGCQVYLAQVMSKKEEDKSEESGDPPQISFISNLDFDNNFPQTSQILCCENCGGPHETFQYPIIHHPPQETSVEILQARENLMKSIQTFLKKFNHISFRETPKVLSLAWEKFFEIQHAFREKQHQPEDIHKLLRKLLEDFQIISEELEEYINSPSWNYPTFYDDDDEYSIQHREYLENSSNGSDEVIKSSVENLVPIPSESEGIFDDTCDVPFSDNSPPLDVLNDHFELLSVFNDDCTSSDDDSFEDINYVEASPLDSELISLEEVKDDILHETLLNINLLIAKIKSLNDNPTPDCVLKSPSPFLIPVKDSNYFFKKSDTCLSYSDNSLPEFETFSDHTKETSSGSTITHADNSLPEYDSFLFEIEPD</sequence>
<dbReference type="Pfam" id="PF08284">
    <property type="entry name" value="RVP_2"/>
    <property type="match status" value="1"/>
</dbReference>
<protein>
    <recommendedName>
        <fullName evidence="2">Reverse transcriptase domain-containing protein</fullName>
    </recommendedName>
</protein>
<reference evidence="1" key="1">
    <citation type="journal article" date="2019" name="Sci. Rep.">
        <title>Draft genome of Tanacetum cinerariifolium, the natural source of mosquito coil.</title>
        <authorList>
            <person name="Yamashiro T."/>
            <person name="Shiraishi A."/>
            <person name="Satake H."/>
            <person name="Nakayama K."/>
        </authorList>
    </citation>
    <scope>NUCLEOTIDE SEQUENCE</scope>
</reference>
<evidence type="ECO:0008006" key="2">
    <source>
        <dbReference type="Google" id="ProtNLM"/>
    </source>
</evidence>
<proteinExistence type="predicted"/>
<accession>A0A699HYH7</accession>
<evidence type="ECO:0000313" key="1">
    <source>
        <dbReference type="EMBL" id="GEY96429.1"/>
    </source>
</evidence>